<dbReference type="CDD" id="cd17574">
    <property type="entry name" value="REC_OmpR"/>
    <property type="match status" value="1"/>
</dbReference>
<proteinExistence type="predicted"/>
<dbReference type="PANTHER" id="PTHR48111:SF40">
    <property type="entry name" value="PHOSPHATE REGULON TRANSCRIPTIONAL REGULATORY PROTEIN PHOB"/>
    <property type="match status" value="1"/>
</dbReference>
<evidence type="ECO:0000259" key="8">
    <source>
        <dbReference type="PROSITE" id="PS50110"/>
    </source>
</evidence>
<dbReference type="PROSITE" id="PS50110">
    <property type="entry name" value="RESPONSE_REGULATORY"/>
    <property type="match status" value="1"/>
</dbReference>
<dbReference type="KEGG" id="dpn:BCB69_02000"/>
<dbReference type="PANTHER" id="PTHR48111">
    <property type="entry name" value="REGULATOR OF RPOS"/>
    <property type="match status" value="1"/>
</dbReference>
<dbReference type="AlphaFoldDB" id="A0A1B3WD06"/>
<dbReference type="GO" id="GO:0000976">
    <property type="term" value="F:transcription cis-regulatory region binding"/>
    <property type="evidence" value="ECO:0007669"/>
    <property type="project" value="TreeGrafter"/>
</dbReference>
<dbReference type="FunFam" id="1.10.10.10:FF:000018">
    <property type="entry name" value="DNA-binding response regulator ResD"/>
    <property type="match status" value="1"/>
</dbReference>
<dbReference type="Proteomes" id="UP000266262">
    <property type="component" value="Unassembled WGS sequence"/>
</dbReference>
<dbReference type="RefSeq" id="WP_069176865.1">
    <property type="nucleotide sequence ID" value="NZ_CP017037.1"/>
</dbReference>
<dbReference type="Gene3D" id="1.10.10.10">
    <property type="entry name" value="Winged helix-like DNA-binding domain superfamily/Winged helix DNA-binding domain"/>
    <property type="match status" value="1"/>
</dbReference>
<dbReference type="InterPro" id="IPR001867">
    <property type="entry name" value="OmpR/PhoB-type_DNA-bd"/>
</dbReference>
<keyword evidence="1 6" id="KW-0597">Phosphoprotein</keyword>
<evidence type="ECO:0000313" key="11">
    <source>
        <dbReference type="EMBL" id="RID94187.1"/>
    </source>
</evidence>
<feature type="modified residue" description="4-aspartylphosphate" evidence="6">
    <location>
        <position position="52"/>
    </location>
</feature>
<dbReference type="SMART" id="SM00862">
    <property type="entry name" value="Trans_reg_C"/>
    <property type="match status" value="1"/>
</dbReference>
<dbReference type="CDD" id="cd00383">
    <property type="entry name" value="trans_reg_C"/>
    <property type="match status" value="1"/>
</dbReference>
<keyword evidence="4 7" id="KW-0238">DNA-binding</keyword>
<protein>
    <submittedName>
        <fullName evidence="10">DNA-binding response regulator</fullName>
    </submittedName>
</protein>
<evidence type="ECO:0000256" key="5">
    <source>
        <dbReference type="ARBA" id="ARBA00023163"/>
    </source>
</evidence>
<dbReference type="InterPro" id="IPR016032">
    <property type="entry name" value="Sig_transdc_resp-reg_C-effctor"/>
</dbReference>
<evidence type="ECO:0000313" key="10">
    <source>
        <dbReference type="EMBL" id="AOH38854.1"/>
    </source>
</evidence>
<evidence type="ECO:0000313" key="13">
    <source>
        <dbReference type="Proteomes" id="UP000266262"/>
    </source>
</evidence>
<dbReference type="Pfam" id="PF00486">
    <property type="entry name" value="Trans_reg_C"/>
    <property type="match status" value="1"/>
</dbReference>
<dbReference type="GO" id="GO:0006355">
    <property type="term" value="P:regulation of DNA-templated transcription"/>
    <property type="evidence" value="ECO:0007669"/>
    <property type="project" value="InterPro"/>
</dbReference>
<dbReference type="SMART" id="SM00448">
    <property type="entry name" value="REC"/>
    <property type="match status" value="1"/>
</dbReference>
<sequence length="235" mass="26410">MTNVLVIEDDKLIAELERDFLEANNYTTYLVNNGKDALDTMQKVEIHAILLDVMLPGEDGYALCRKIRAMTDIPIIFVTAKNDEIDTIRGLGLGADDFVAKPFSPTELIARLHAHLERYNRLSQKQSSKQANGNGLVIGNLVIRPKARQVILDGKSVALTGKEFDLLYFLAEHPNEVFSKEDLFEKIWSLDPVCEPATVTVHINRLRDKMKAATGKPFELIETVWGAGYRFHVDA</sequence>
<feature type="domain" description="Response regulatory" evidence="8">
    <location>
        <begin position="3"/>
        <end position="116"/>
    </location>
</feature>
<evidence type="ECO:0000256" key="1">
    <source>
        <dbReference type="ARBA" id="ARBA00022553"/>
    </source>
</evidence>
<accession>A0A1B3WD06</accession>
<evidence type="ECO:0000256" key="3">
    <source>
        <dbReference type="ARBA" id="ARBA00023015"/>
    </source>
</evidence>
<dbReference type="EMBL" id="QWKU01000001">
    <property type="protein sequence ID" value="RID94187.1"/>
    <property type="molecule type" value="Genomic_DNA"/>
</dbReference>
<feature type="domain" description="OmpR/PhoB-type" evidence="9">
    <location>
        <begin position="133"/>
        <end position="233"/>
    </location>
</feature>
<dbReference type="GO" id="GO:0005829">
    <property type="term" value="C:cytosol"/>
    <property type="evidence" value="ECO:0007669"/>
    <property type="project" value="TreeGrafter"/>
</dbReference>
<evidence type="ECO:0000256" key="4">
    <source>
        <dbReference type="ARBA" id="ARBA00023125"/>
    </source>
</evidence>
<dbReference type="InterPro" id="IPR039420">
    <property type="entry name" value="WalR-like"/>
</dbReference>
<dbReference type="PROSITE" id="PS51755">
    <property type="entry name" value="OMPR_PHOB"/>
    <property type="match status" value="1"/>
</dbReference>
<evidence type="ECO:0000256" key="7">
    <source>
        <dbReference type="PROSITE-ProRule" id="PRU01091"/>
    </source>
</evidence>
<dbReference type="SUPFAM" id="SSF46894">
    <property type="entry name" value="C-terminal effector domain of the bipartite response regulators"/>
    <property type="match status" value="1"/>
</dbReference>
<dbReference type="Gene3D" id="3.40.50.2300">
    <property type="match status" value="1"/>
</dbReference>
<feature type="DNA-binding region" description="OmpR/PhoB-type" evidence="7">
    <location>
        <begin position="133"/>
        <end position="233"/>
    </location>
</feature>
<organism evidence="10 12">
    <name type="scientific">Dialister pneumosintes</name>
    <dbReference type="NCBI Taxonomy" id="39950"/>
    <lineage>
        <taxon>Bacteria</taxon>
        <taxon>Bacillati</taxon>
        <taxon>Bacillota</taxon>
        <taxon>Negativicutes</taxon>
        <taxon>Veillonellales</taxon>
        <taxon>Veillonellaceae</taxon>
        <taxon>Dialister</taxon>
    </lineage>
</organism>
<evidence type="ECO:0000256" key="6">
    <source>
        <dbReference type="PROSITE-ProRule" id="PRU00169"/>
    </source>
</evidence>
<dbReference type="InterPro" id="IPR001789">
    <property type="entry name" value="Sig_transdc_resp-reg_receiver"/>
</dbReference>
<dbReference type="STRING" id="39950.BCB69_02000"/>
<evidence type="ECO:0000259" key="9">
    <source>
        <dbReference type="PROSITE" id="PS51755"/>
    </source>
</evidence>
<dbReference type="GO" id="GO:0032993">
    <property type="term" value="C:protein-DNA complex"/>
    <property type="evidence" value="ECO:0007669"/>
    <property type="project" value="TreeGrafter"/>
</dbReference>
<reference evidence="10" key="1">
    <citation type="submission" date="2016-08" db="EMBL/GenBank/DDBJ databases">
        <authorList>
            <person name="Seilhamer J.J."/>
        </authorList>
    </citation>
    <scope>NUCLEOTIDE SEQUENCE [LARGE SCALE GENOMIC DNA]</scope>
    <source>
        <strain evidence="10">F0677</strain>
    </source>
</reference>
<keyword evidence="5" id="KW-0804">Transcription</keyword>
<dbReference type="InterPro" id="IPR036388">
    <property type="entry name" value="WH-like_DNA-bd_sf"/>
</dbReference>
<dbReference type="Proteomes" id="UP000094757">
    <property type="component" value="Chromosome"/>
</dbReference>
<dbReference type="OrthoDB" id="25887at2"/>
<name>A0A1B3WD06_9FIRM</name>
<evidence type="ECO:0000256" key="2">
    <source>
        <dbReference type="ARBA" id="ARBA00023012"/>
    </source>
</evidence>
<dbReference type="EMBL" id="CP017037">
    <property type="protein sequence ID" value="AOH38854.1"/>
    <property type="molecule type" value="Genomic_DNA"/>
</dbReference>
<reference evidence="11 13" key="3">
    <citation type="submission" date="2018-08" db="EMBL/GenBank/DDBJ databases">
        <title>Draft genome sequence of Dialister pneumosintes KCOM 1685.</title>
        <authorList>
            <person name="Kook J.-K."/>
            <person name="Park S.-N."/>
            <person name="Lim Y.K."/>
        </authorList>
    </citation>
    <scope>NUCLEOTIDE SEQUENCE [LARGE SCALE GENOMIC DNA]</scope>
    <source>
        <strain evidence="11 13">KCOM 1685</strain>
    </source>
</reference>
<dbReference type="GO" id="GO:0000156">
    <property type="term" value="F:phosphorelay response regulator activity"/>
    <property type="evidence" value="ECO:0007669"/>
    <property type="project" value="TreeGrafter"/>
</dbReference>
<gene>
    <name evidence="10" type="ORF">BCB69_02000</name>
    <name evidence="11" type="ORF">DX915_01195</name>
</gene>
<dbReference type="Gene3D" id="6.10.250.690">
    <property type="match status" value="1"/>
</dbReference>
<evidence type="ECO:0000313" key="12">
    <source>
        <dbReference type="Proteomes" id="UP000094757"/>
    </source>
</evidence>
<keyword evidence="3" id="KW-0805">Transcription regulation</keyword>
<keyword evidence="2" id="KW-0902">Two-component regulatory system</keyword>
<keyword evidence="13" id="KW-1185">Reference proteome</keyword>
<dbReference type="SUPFAM" id="SSF52172">
    <property type="entry name" value="CheY-like"/>
    <property type="match status" value="1"/>
</dbReference>
<dbReference type="Pfam" id="PF00072">
    <property type="entry name" value="Response_reg"/>
    <property type="match status" value="1"/>
</dbReference>
<dbReference type="InterPro" id="IPR011006">
    <property type="entry name" value="CheY-like_superfamily"/>
</dbReference>
<reference evidence="12" key="2">
    <citation type="submission" date="2016-08" db="EMBL/GenBank/DDBJ databases">
        <authorList>
            <person name="Holder M.E."/>
            <person name="Ajami N.J."/>
            <person name="Petrosino J.F."/>
        </authorList>
    </citation>
    <scope>NUCLEOTIDE SEQUENCE [LARGE SCALE GENOMIC DNA]</scope>
    <source>
        <strain evidence="12">F0677</strain>
    </source>
</reference>